<keyword evidence="1" id="KW-0548">Nucleotidyltransferase</keyword>
<name>A0AB72ZMU1_YERPE</name>
<dbReference type="GO" id="GO:0016779">
    <property type="term" value="F:nucleotidyltransferase activity"/>
    <property type="evidence" value="ECO:0007669"/>
    <property type="project" value="UniProtKB-KW"/>
</dbReference>
<evidence type="ECO:0000313" key="1">
    <source>
        <dbReference type="EMBL" id="EIR23673.1"/>
    </source>
</evidence>
<dbReference type="GO" id="GO:0016874">
    <property type="term" value="F:ligase activity"/>
    <property type="evidence" value="ECO:0007669"/>
    <property type="project" value="UniProtKB-KW"/>
</dbReference>
<sequence>MLPLPSELQIQAQSIKQRFSELPAPPDLRDEDIAVLALS</sequence>
<dbReference type="EMBL" id="AKRT01000110">
    <property type="protein sequence ID" value="EIR23673.1"/>
    <property type="molecule type" value="Genomic_DNA"/>
</dbReference>
<reference evidence="1 2" key="1">
    <citation type="submission" date="2012-05" db="EMBL/GenBank/DDBJ databases">
        <title>Genome sequence of Yersinia Pestis PY-08.</title>
        <authorList>
            <person name="Santana-Cruz I."/>
            <person name="Sengamalay N."/>
            <person name="McCracken C."/>
            <person name="Daugherty S.C."/>
            <person name="Maroo A."/>
            <person name="Vara P.G."/>
            <person name="Tallon L.J."/>
            <person name="Sadzewicz L."/>
            <person name="Vinetz J.M."/>
            <person name="Cespedes Zambrano M.J."/>
            <person name="Fraser-Liggett C.M."/>
            <person name="Tettelin H."/>
        </authorList>
    </citation>
    <scope>NUCLEOTIDE SEQUENCE [LARGE SCALE GENOMIC DNA]</scope>
    <source>
        <strain evidence="1 2">PY-08</strain>
    </source>
</reference>
<evidence type="ECO:0000313" key="2">
    <source>
        <dbReference type="Proteomes" id="UP000003231"/>
    </source>
</evidence>
<organism evidence="1 2">
    <name type="scientific">Yersinia pestis PY-08</name>
    <dbReference type="NCBI Taxonomy" id="992134"/>
    <lineage>
        <taxon>Bacteria</taxon>
        <taxon>Pseudomonadati</taxon>
        <taxon>Pseudomonadota</taxon>
        <taxon>Gammaproteobacteria</taxon>
        <taxon>Enterobacterales</taxon>
        <taxon>Yersiniaceae</taxon>
        <taxon>Yersinia</taxon>
    </lineage>
</organism>
<comment type="caution">
    <text evidence="1">The sequence shown here is derived from an EMBL/GenBank/DDBJ whole genome shotgun (WGS) entry which is preliminary data.</text>
</comment>
<gene>
    <name evidence="1" type="ORF">YPPY08_0858</name>
</gene>
<dbReference type="Proteomes" id="UP000003231">
    <property type="component" value="Unassembled WGS sequence"/>
</dbReference>
<protein>
    <submittedName>
        <fullName evidence="1">Glutamate-ammonia ligase adenylyltransferase family protein</fullName>
    </submittedName>
</protein>
<proteinExistence type="predicted"/>
<feature type="non-terminal residue" evidence="1">
    <location>
        <position position="39"/>
    </location>
</feature>
<keyword evidence="1" id="KW-0436">Ligase</keyword>
<dbReference type="AlphaFoldDB" id="A0AB72ZMU1"/>
<keyword evidence="1" id="KW-0808">Transferase</keyword>
<accession>A0AB72ZMU1</accession>